<organism evidence="2 3">
    <name type="scientific">Nothoprocta perdicaria</name>
    <name type="common">Chilean tinamou</name>
    <name type="synonym">Crypturus perdicarius</name>
    <dbReference type="NCBI Taxonomy" id="30464"/>
    <lineage>
        <taxon>Eukaryota</taxon>
        <taxon>Metazoa</taxon>
        <taxon>Chordata</taxon>
        <taxon>Craniata</taxon>
        <taxon>Vertebrata</taxon>
        <taxon>Euteleostomi</taxon>
        <taxon>Archelosauria</taxon>
        <taxon>Archosauria</taxon>
        <taxon>Dinosauria</taxon>
        <taxon>Saurischia</taxon>
        <taxon>Theropoda</taxon>
        <taxon>Coelurosauria</taxon>
        <taxon>Aves</taxon>
        <taxon>Palaeognathae</taxon>
        <taxon>Tinamiformes</taxon>
        <taxon>Tinamidae</taxon>
        <taxon>Nothoprocta</taxon>
    </lineage>
</organism>
<dbReference type="Proteomes" id="UP000694420">
    <property type="component" value="Unplaced"/>
</dbReference>
<feature type="region of interest" description="Disordered" evidence="1">
    <location>
        <begin position="223"/>
        <end position="266"/>
    </location>
</feature>
<feature type="region of interest" description="Disordered" evidence="1">
    <location>
        <begin position="776"/>
        <end position="847"/>
    </location>
</feature>
<accession>A0A8C6ZCG8</accession>
<feature type="region of interest" description="Disordered" evidence="1">
    <location>
        <begin position="615"/>
        <end position="634"/>
    </location>
</feature>
<feature type="region of interest" description="Disordered" evidence="1">
    <location>
        <begin position="373"/>
        <end position="431"/>
    </location>
</feature>
<keyword evidence="3" id="KW-1185">Reference proteome</keyword>
<dbReference type="PANTHER" id="PTHR35248">
    <property type="entry name" value="PUTATIVE-RELATED"/>
    <property type="match status" value="1"/>
</dbReference>
<name>A0A8C6ZCG8_NOTPE</name>
<feature type="compositionally biased region" description="Basic and acidic residues" evidence="1">
    <location>
        <begin position="557"/>
        <end position="569"/>
    </location>
</feature>
<feature type="compositionally biased region" description="Low complexity" evidence="1">
    <location>
        <begin position="400"/>
        <end position="415"/>
    </location>
</feature>
<feature type="compositionally biased region" description="Low complexity" evidence="1">
    <location>
        <begin position="575"/>
        <end position="603"/>
    </location>
</feature>
<reference evidence="2" key="2">
    <citation type="submission" date="2025-09" db="UniProtKB">
        <authorList>
            <consortium name="Ensembl"/>
        </authorList>
    </citation>
    <scope>IDENTIFICATION</scope>
</reference>
<evidence type="ECO:0000256" key="1">
    <source>
        <dbReference type="SAM" id="MobiDB-lite"/>
    </source>
</evidence>
<dbReference type="AlphaFoldDB" id="A0A8C6ZCG8"/>
<feature type="compositionally biased region" description="Low complexity" evidence="1">
    <location>
        <begin position="226"/>
        <end position="243"/>
    </location>
</feature>
<reference evidence="2" key="1">
    <citation type="submission" date="2025-08" db="UniProtKB">
        <authorList>
            <consortium name="Ensembl"/>
        </authorList>
    </citation>
    <scope>IDENTIFICATION</scope>
</reference>
<dbReference type="InterPro" id="IPR037727">
    <property type="entry name" value="MCAF1-like"/>
</dbReference>
<dbReference type="Ensembl" id="ENSNPET00000013119.1">
    <property type="protein sequence ID" value="ENSNPEP00000012805.1"/>
    <property type="gene ID" value="ENSNPEG00000009565.1"/>
</dbReference>
<evidence type="ECO:0000313" key="2">
    <source>
        <dbReference type="Ensembl" id="ENSNPEP00000012805.1"/>
    </source>
</evidence>
<evidence type="ECO:0000313" key="3">
    <source>
        <dbReference type="Proteomes" id="UP000694420"/>
    </source>
</evidence>
<proteinExistence type="predicted"/>
<dbReference type="InterPro" id="IPR017993">
    <property type="entry name" value="Atrophin-1"/>
</dbReference>
<feature type="region of interest" description="Disordered" evidence="1">
    <location>
        <begin position="16"/>
        <end position="60"/>
    </location>
</feature>
<protein>
    <submittedName>
        <fullName evidence="2">Uncharacterized protein</fullName>
    </submittedName>
</protein>
<feature type="region of interest" description="Disordered" evidence="1">
    <location>
        <begin position="660"/>
        <end position="681"/>
    </location>
</feature>
<dbReference type="PANTHER" id="PTHR35248:SF2">
    <property type="entry name" value="3-HYDROXYACYL-COA DEHYDROGENASE C-TERMINAL DOMAIN-CONTAINING PROTEIN"/>
    <property type="match status" value="1"/>
</dbReference>
<feature type="region of interest" description="Disordered" evidence="1">
    <location>
        <begin position="479"/>
        <end position="603"/>
    </location>
</feature>
<sequence>MPPNFPEFAERIEASLSEVSEAGASNPSLQEKRESSAMLAEGSGRSDHGEPMSESLTLEHVSKAAGAADALPAKHLSEDCYEYSQEECQPLLNPEDLPLPGRDFSRGRRLPSATWPRARKNLVRGSLNDGHQETLEASEADCVVENVNLSPCLSEELLDAGLNILLTSNLREKTESELRFEEDERWVMMEEWEEATLSERGKTVPLAEERKSCCLADISEEREQFPAADPAAAPGPWTPPGAGTSEPCEPAGAAGARRSTEDAAVQCEAEDLGPSWERSGSPLGPEPLSDTDSVQMFLELEQQCLDEEEADGAVSLELQGCISLVDPEGPDPHADSGKLAVDATAAREHVAALEGSASDSAVVSDLEDLDATCSSQGTSAAEPATEPYSERETSAITATDSDGAVSPGAAAAVGPTLPPRAPATEEARGPLLDGEPWAACAGAGPAPCRAPASPEGDESQIWGLEGMISHLDISMLGSDDCQDVSGSAGAEPSAETWPGSARLAEEPGSPQDCALLKDVEGTEVSDVPGRLDPLPSERTELTNWDIPELLSEDELTDLERESDGSEGRSHPVQHAASPCSSSASFPAGSASEQGSEEPAAAEGLAPETLLPEEIPASAAGTSGSPRSTARAPEAEAGVLQPGDLDLLFALFAGACEDGEVAAEHAGPPSPRTASPDPGDRFHAAPAAAALLLHTDDLAALEPCAWEFHPAAGDATGAAQELHAWCLPPDAAVDAMVLEEPLEAPAPFADELATAVSGIQVPEGALVFPALPAAGMPGRTSEGTARDAGGATLPHTPEHPEEAPAPTETPGALGAEGPAEPGAAAEPGPFHAPGRGAASPPAAGEAPAAEPLADNEVFVLRALAGRVLGADPPCLGPGGRLSARCRGLERPLFPLAPLAAHVQVRRRPSEPPRSLSSHPRLSWGLMEVPCVRSDTNCGFCWQVFLASAGWGAACRIQRGKGA</sequence>
<feature type="compositionally biased region" description="Low complexity" evidence="1">
    <location>
        <begin position="803"/>
        <end position="847"/>
    </location>
</feature>
<dbReference type="PRINTS" id="PR01222">
    <property type="entry name" value="ATROPHIN"/>
</dbReference>